<dbReference type="PANTHER" id="PTHR22806">
    <property type="entry name" value="NUCLEOPORIN NUP37 P37 -RELATED"/>
    <property type="match status" value="1"/>
</dbReference>
<name>A0A6P4YAY4_BRABE</name>
<dbReference type="InterPro" id="IPR037626">
    <property type="entry name" value="NUP37"/>
</dbReference>
<keyword evidence="14" id="KW-0906">Nuclear pore complex</keyword>
<evidence type="ECO:0000256" key="22">
    <source>
        <dbReference type="PROSITE-ProRule" id="PRU00221"/>
    </source>
</evidence>
<evidence type="ECO:0000256" key="9">
    <source>
        <dbReference type="ARBA" id="ARBA00022816"/>
    </source>
</evidence>
<keyword evidence="5 22" id="KW-0853">WD repeat</keyword>
<keyword evidence="17" id="KW-0137">Centromere</keyword>
<evidence type="ECO:0000256" key="20">
    <source>
        <dbReference type="ARBA" id="ARBA00068271"/>
    </source>
</evidence>
<comment type="function">
    <text evidence="18">Component of the Nup107-160 subcomplex of the nuclear pore complex (NPC). The Nup107-160 subcomplex is required for the assembly of a functional NPC. The Nup107-160 subcomplex is also required for normal kinetochore microtubule attachment, mitotic progression and chromosome segregation.</text>
</comment>
<evidence type="ECO:0000256" key="5">
    <source>
        <dbReference type="ARBA" id="ARBA00022574"/>
    </source>
</evidence>
<evidence type="ECO:0000256" key="10">
    <source>
        <dbReference type="ARBA" id="ARBA00022829"/>
    </source>
</evidence>
<dbReference type="SUPFAM" id="SSF50978">
    <property type="entry name" value="WD40 repeat-like"/>
    <property type="match status" value="1"/>
</dbReference>
<evidence type="ECO:0000256" key="16">
    <source>
        <dbReference type="ARBA" id="ARBA00023306"/>
    </source>
</evidence>
<comment type="subunit">
    <text evidence="19">Component of the Nup107-160 subcomplex of the nuclear pore complex (NPC). The Nup107-160 subcomplex includes NUP160, NUP133, NUP107, NUP98, NUP85, NUP43, NUP37, SEH1 and SEC13.</text>
</comment>
<keyword evidence="12" id="KW-0653">Protein transport</keyword>
<evidence type="ECO:0000256" key="15">
    <source>
        <dbReference type="ARBA" id="ARBA00023242"/>
    </source>
</evidence>
<evidence type="ECO:0000256" key="7">
    <source>
        <dbReference type="ARBA" id="ARBA00022737"/>
    </source>
</evidence>
<gene>
    <name evidence="24" type="primary">LOC109463559</name>
</gene>
<organism evidence="23 24">
    <name type="scientific">Branchiostoma belcheri</name>
    <name type="common">Amphioxus</name>
    <dbReference type="NCBI Taxonomy" id="7741"/>
    <lineage>
        <taxon>Eukaryota</taxon>
        <taxon>Metazoa</taxon>
        <taxon>Chordata</taxon>
        <taxon>Cephalochordata</taxon>
        <taxon>Leptocardii</taxon>
        <taxon>Amphioxiformes</taxon>
        <taxon>Branchiostomatidae</taxon>
        <taxon>Branchiostoma</taxon>
    </lineage>
</organism>
<dbReference type="GO" id="GO:0051028">
    <property type="term" value="P:mRNA transport"/>
    <property type="evidence" value="ECO:0007669"/>
    <property type="project" value="UniProtKB-KW"/>
</dbReference>
<keyword evidence="3" id="KW-0813">Transport</keyword>
<evidence type="ECO:0000313" key="23">
    <source>
        <dbReference type="Proteomes" id="UP000515135"/>
    </source>
</evidence>
<protein>
    <recommendedName>
        <fullName evidence="20">Nucleoporin Nup37</fullName>
    </recommendedName>
    <alternativeName>
        <fullName evidence="21">Nup107-160 subcomplex subunit Nup37</fullName>
    </alternativeName>
</protein>
<sequence length="320" mass="35738">MADQEVNSTYSFECQGYVHVVEFSPFEQSSQLVAYGGNNRVSVAKCVFPEEDKELVDLEYEHLRDFHHGTRVDAIAWSPQTNINTLPRVVRFSTAGSDRKIRIFSSDLKEKDSVQVLEGHTDYVNDVVFEPTVGEQVASVSDDHTCRVWDGDGTQKAVLPLRGPGVSVRWHPEDPGKLMVAEKTGIIRFYDIITCQPIMSLDCGHAPLTAADWCRTDPLTVGAVAGCDWFMWDVTRSSRPEDRRQVHPEGAKNFSWCRVSEKLFATCGRPGNQVKVFHKGHHQTPVSSSMAVQGGLSWHARLPVCAVGGDRVVHMWLAEL</sequence>
<dbReference type="RefSeq" id="XP_019615957.1">
    <property type="nucleotide sequence ID" value="XM_019760398.1"/>
</dbReference>
<dbReference type="InterPro" id="IPR015943">
    <property type="entry name" value="WD40/YVTN_repeat-like_dom_sf"/>
</dbReference>
<evidence type="ECO:0000256" key="6">
    <source>
        <dbReference type="ARBA" id="ARBA00022618"/>
    </source>
</evidence>
<evidence type="ECO:0000256" key="1">
    <source>
        <dbReference type="ARBA" id="ARBA00004567"/>
    </source>
</evidence>
<evidence type="ECO:0000256" key="12">
    <source>
        <dbReference type="ARBA" id="ARBA00022927"/>
    </source>
</evidence>
<keyword evidence="15" id="KW-0539">Nucleus</keyword>
<dbReference type="KEGG" id="bbel:109463559"/>
<dbReference type="GO" id="GO:0031080">
    <property type="term" value="C:nuclear pore outer ring"/>
    <property type="evidence" value="ECO:0007669"/>
    <property type="project" value="InterPro"/>
</dbReference>
<keyword evidence="6" id="KW-0132">Cell division</keyword>
<dbReference type="AlphaFoldDB" id="A0A6P4YAY4"/>
<dbReference type="SMART" id="SM00320">
    <property type="entry name" value="WD40"/>
    <property type="match status" value="6"/>
</dbReference>
<dbReference type="PANTHER" id="PTHR22806:SF0">
    <property type="entry name" value="NUCLEOPORIN NUP37"/>
    <property type="match status" value="1"/>
</dbReference>
<keyword evidence="7" id="KW-0677">Repeat</keyword>
<proteinExistence type="predicted"/>
<evidence type="ECO:0000256" key="3">
    <source>
        <dbReference type="ARBA" id="ARBA00022448"/>
    </source>
</evidence>
<comment type="subcellular location">
    <subcellularLocation>
        <location evidence="2">Chromosome</location>
        <location evidence="2">Centromere</location>
        <location evidence="2">Kinetochore</location>
    </subcellularLocation>
    <subcellularLocation>
        <location evidence="1">Nucleus</location>
        <location evidence="1">Nuclear pore complex</location>
    </subcellularLocation>
</comment>
<dbReference type="Proteomes" id="UP000515135">
    <property type="component" value="Unplaced"/>
</dbReference>
<dbReference type="PROSITE" id="PS50294">
    <property type="entry name" value="WD_REPEATS_REGION"/>
    <property type="match status" value="1"/>
</dbReference>
<evidence type="ECO:0000256" key="14">
    <source>
        <dbReference type="ARBA" id="ARBA00023132"/>
    </source>
</evidence>
<keyword evidence="10" id="KW-0159">Chromosome partition</keyword>
<dbReference type="Gene3D" id="2.130.10.10">
    <property type="entry name" value="YVTN repeat-like/Quinoprotein amine dehydrogenase"/>
    <property type="match status" value="1"/>
</dbReference>
<evidence type="ECO:0000256" key="11">
    <source>
        <dbReference type="ARBA" id="ARBA00022838"/>
    </source>
</evidence>
<evidence type="ECO:0000256" key="21">
    <source>
        <dbReference type="ARBA" id="ARBA00076652"/>
    </source>
</evidence>
<keyword evidence="8" id="KW-0498">Mitosis</keyword>
<dbReference type="GO" id="GO:0000776">
    <property type="term" value="C:kinetochore"/>
    <property type="evidence" value="ECO:0007669"/>
    <property type="project" value="UniProtKB-KW"/>
</dbReference>
<feature type="repeat" description="WD" evidence="22">
    <location>
        <begin position="117"/>
        <end position="150"/>
    </location>
</feature>
<dbReference type="GeneID" id="109463559"/>
<keyword evidence="11" id="KW-0995">Kinetochore</keyword>
<evidence type="ECO:0000256" key="2">
    <source>
        <dbReference type="ARBA" id="ARBA00004629"/>
    </source>
</evidence>
<dbReference type="OrthoDB" id="340259at2759"/>
<evidence type="ECO:0000256" key="8">
    <source>
        <dbReference type="ARBA" id="ARBA00022776"/>
    </source>
</evidence>
<dbReference type="InterPro" id="IPR001680">
    <property type="entry name" value="WD40_rpt"/>
</dbReference>
<reference evidence="24" key="1">
    <citation type="submission" date="2025-08" db="UniProtKB">
        <authorList>
            <consortium name="RefSeq"/>
        </authorList>
    </citation>
    <scope>IDENTIFICATION</scope>
    <source>
        <tissue evidence="24">Gonad</tissue>
    </source>
</reference>
<keyword evidence="23" id="KW-1185">Reference proteome</keyword>
<keyword evidence="16" id="KW-0131">Cell cycle</keyword>
<evidence type="ECO:0000256" key="19">
    <source>
        <dbReference type="ARBA" id="ARBA00062724"/>
    </source>
</evidence>
<evidence type="ECO:0000313" key="24">
    <source>
        <dbReference type="RefSeq" id="XP_019615957.1"/>
    </source>
</evidence>
<keyword evidence="9" id="KW-0509">mRNA transport</keyword>
<dbReference type="GO" id="GO:0051301">
    <property type="term" value="P:cell division"/>
    <property type="evidence" value="ECO:0007669"/>
    <property type="project" value="UniProtKB-KW"/>
</dbReference>
<dbReference type="GO" id="GO:0007059">
    <property type="term" value="P:chromosome segregation"/>
    <property type="evidence" value="ECO:0007669"/>
    <property type="project" value="UniProtKB-KW"/>
</dbReference>
<dbReference type="PROSITE" id="PS50082">
    <property type="entry name" value="WD_REPEATS_2"/>
    <property type="match status" value="1"/>
</dbReference>
<accession>A0A6P4YAY4</accession>
<dbReference type="GO" id="GO:0015031">
    <property type="term" value="P:protein transport"/>
    <property type="evidence" value="ECO:0007669"/>
    <property type="project" value="UniProtKB-KW"/>
</dbReference>
<evidence type="ECO:0000256" key="13">
    <source>
        <dbReference type="ARBA" id="ARBA00023010"/>
    </source>
</evidence>
<dbReference type="Pfam" id="PF00400">
    <property type="entry name" value="WD40"/>
    <property type="match status" value="1"/>
</dbReference>
<evidence type="ECO:0000256" key="18">
    <source>
        <dbReference type="ARBA" id="ARBA00053706"/>
    </source>
</evidence>
<keyword evidence="4" id="KW-0158">Chromosome</keyword>
<dbReference type="InterPro" id="IPR036322">
    <property type="entry name" value="WD40_repeat_dom_sf"/>
</dbReference>
<dbReference type="FunFam" id="2.130.10.10:FF:000168">
    <property type="entry name" value="Nucleoporin Nup37"/>
    <property type="match status" value="1"/>
</dbReference>
<evidence type="ECO:0000256" key="17">
    <source>
        <dbReference type="ARBA" id="ARBA00023328"/>
    </source>
</evidence>
<keyword evidence="13" id="KW-0811">Translocation</keyword>
<evidence type="ECO:0000256" key="4">
    <source>
        <dbReference type="ARBA" id="ARBA00022454"/>
    </source>
</evidence>